<sequence>MGDNRGYGDKRHRGNRGGVKKRMAMGGVVGLGVLGGPGPMRSFPRPQFLSSANSVPVPYGLPARPGYGPIQANPSGKYGFFEGPQGFGPPGYEVCEIYGFIVVLS</sequence>
<name>A0A0N4UWN4_ENTVE</name>
<protein>
    <submittedName>
        <fullName evidence="3">Collagen alpha-1(I) chain-like</fullName>
    </submittedName>
</protein>
<dbReference type="AlphaFoldDB" id="A0A0N4UWN4"/>
<evidence type="ECO:0000313" key="2">
    <source>
        <dbReference type="Proteomes" id="UP000274131"/>
    </source>
</evidence>
<dbReference type="EMBL" id="UXUI01007240">
    <property type="protein sequence ID" value="VDD86477.1"/>
    <property type="molecule type" value="Genomic_DNA"/>
</dbReference>
<reference evidence="3" key="1">
    <citation type="submission" date="2017-02" db="UniProtKB">
        <authorList>
            <consortium name="WormBaseParasite"/>
        </authorList>
    </citation>
    <scope>IDENTIFICATION</scope>
</reference>
<accession>A0A0N4UWN4</accession>
<evidence type="ECO:0000313" key="1">
    <source>
        <dbReference type="EMBL" id="VDD86477.1"/>
    </source>
</evidence>
<dbReference type="WBParaSite" id="EVEC_0000191201-mRNA-1">
    <property type="protein sequence ID" value="EVEC_0000191201-mRNA-1"/>
    <property type="gene ID" value="EVEC_0000191201"/>
</dbReference>
<evidence type="ECO:0000313" key="3">
    <source>
        <dbReference type="WBParaSite" id="EVEC_0000191201-mRNA-1"/>
    </source>
</evidence>
<keyword evidence="2" id="KW-1185">Reference proteome</keyword>
<organism evidence="3">
    <name type="scientific">Enterobius vermicularis</name>
    <name type="common">Human pinworm</name>
    <dbReference type="NCBI Taxonomy" id="51028"/>
    <lineage>
        <taxon>Eukaryota</taxon>
        <taxon>Metazoa</taxon>
        <taxon>Ecdysozoa</taxon>
        <taxon>Nematoda</taxon>
        <taxon>Chromadorea</taxon>
        <taxon>Rhabditida</taxon>
        <taxon>Spirurina</taxon>
        <taxon>Oxyuridomorpha</taxon>
        <taxon>Oxyuroidea</taxon>
        <taxon>Oxyuridae</taxon>
        <taxon>Enterobius</taxon>
    </lineage>
</organism>
<dbReference type="Proteomes" id="UP000274131">
    <property type="component" value="Unassembled WGS sequence"/>
</dbReference>
<reference evidence="1 2" key="2">
    <citation type="submission" date="2018-10" db="EMBL/GenBank/DDBJ databases">
        <authorList>
            <consortium name="Pathogen Informatics"/>
        </authorList>
    </citation>
    <scope>NUCLEOTIDE SEQUENCE [LARGE SCALE GENOMIC DNA]</scope>
</reference>
<proteinExistence type="predicted"/>
<gene>
    <name evidence="1" type="ORF">EVEC_LOCUS1620</name>
</gene>